<dbReference type="Pfam" id="PF00668">
    <property type="entry name" value="Condensation"/>
    <property type="match status" value="1"/>
</dbReference>
<dbReference type="PANTHER" id="PTHR28037">
    <property type="entry name" value="ALCOHOL O-ACETYLTRANSFERASE 1-RELATED"/>
    <property type="match status" value="1"/>
</dbReference>
<gene>
    <name evidence="2" type="ORF">X560_1645</name>
</gene>
<comment type="caution">
    <text evidence="2">The sequence shown here is derived from an EMBL/GenBank/DDBJ whole genome shotgun (WGS) entry which is preliminary data.</text>
</comment>
<dbReference type="InterPro" id="IPR001242">
    <property type="entry name" value="Condensation_dom"/>
</dbReference>
<dbReference type="AlphaFoldDB" id="A0A0J8GDR7"/>
<dbReference type="GO" id="GO:0003824">
    <property type="term" value="F:catalytic activity"/>
    <property type="evidence" value="ECO:0007669"/>
    <property type="project" value="InterPro"/>
</dbReference>
<keyword evidence="3" id="KW-1185">Reference proteome</keyword>
<dbReference type="InterPro" id="IPR023213">
    <property type="entry name" value="CAT-like_dom_sf"/>
</dbReference>
<dbReference type="GO" id="GO:0008610">
    <property type="term" value="P:lipid biosynthetic process"/>
    <property type="evidence" value="ECO:0007669"/>
    <property type="project" value="UniProtKB-ARBA"/>
</dbReference>
<feature type="domain" description="Condensation" evidence="1">
    <location>
        <begin position="20"/>
        <end position="263"/>
    </location>
</feature>
<evidence type="ECO:0000313" key="3">
    <source>
        <dbReference type="Proteomes" id="UP000052258"/>
    </source>
</evidence>
<protein>
    <recommendedName>
        <fullName evidence="1">Condensation domain-containing protein</fullName>
    </recommendedName>
</protein>
<dbReference type="OrthoDB" id="7321121at2"/>
<dbReference type="PATRIC" id="fig|1430899.3.peg.1681"/>
<sequence length="418" mass="48471">MSALRTFKAESSDIKHLISFENHKNDHHLHAYLEFEEPLDLTILEQATRLLGKKLPHLFSYFKQNHSSAAWHENHFATQDFISFIQTKEPEKEVQQALVKKLQIETGPQIRLTVIRSRNKEELVIILNHMLVDGGGFKELLYLLADCYSKLLRNPDFTIKEELPRRGLNQIFENFSLKEKWQILNDKTAIPPTKNPSSPLKGDTHHPYILRTKVSKAQFSYIKAYAKSHGVTVNDCLLTALSLAINEKLAATELDIDCPIDIRKYNKQSNGLTNLTANLTFSFNEDDFNHFETTLLRKKMLFKEQKNSLQPLHKFYVLDLIYKFLSYKTYKKQVKIRYDIPQTSLTNMGIIDETLLHFSQNIVRDVYISGSLKYAPYCQIAATTFKDELTLSTNLHGTKEDYYFQLALLETMKGHLPH</sequence>
<evidence type="ECO:0000259" key="1">
    <source>
        <dbReference type="Pfam" id="PF00668"/>
    </source>
</evidence>
<dbReference type="PANTHER" id="PTHR28037:SF1">
    <property type="entry name" value="ALCOHOL O-ACETYLTRANSFERASE 1-RELATED"/>
    <property type="match status" value="1"/>
</dbReference>
<reference evidence="2 3" key="1">
    <citation type="journal article" date="2015" name="Genome Biol. Evol.">
        <title>Comparative Genomics of Listeria Sensu Lato: Genus-Wide Differences in Evolutionary Dynamics and the Progressive Gain of Complex, Potentially Pathogenicity-Related Traits through Lateral Gene Transfer.</title>
        <authorList>
            <person name="Chiara M."/>
            <person name="Caruso M."/>
            <person name="D'Erchia A.M."/>
            <person name="Manzari C."/>
            <person name="Fraccalvieri R."/>
            <person name="Goffredo E."/>
            <person name="Latorre L."/>
            <person name="Miccolupo A."/>
            <person name="Padalino I."/>
            <person name="Santagada G."/>
            <person name="Chiocco D."/>
            <person name="Pesole G."/>
            <person name="Horner D.S."/>
            <person name="Parisi A."/>
        </authorList>
    </citation>
    <scope>NUCLEOTIDE SEQUENCE [LARGE SCALE GENOMIC DNA]</scope>
    <source>
        <strain evidence="2 3">1991</strain>
    </source>
</reference>
<name>A0A0J8GDR7_9LIST</name>
<dbReference type="Gene3D" id="3.30.559.30">
    <property type="entry name" value="Nonribosomal peptide synthetase, condensation domain"/>
    <property type="match status" value="1"/>
</dbReference>
<dbReference type="RefSeq" id="WP_007471800.1">
    <property type="nucleotide sequence ID" value="NZ_KQ130616.1"/>
</dbReference>
<dbReference type="EMBL" id="AZHO01000021">
    <property type="protein sequence ID" value="KMT59104.1"/>
    <property type="molecule type" value="Genomic_DNA"/>
</dbReference>
<evidence type="ECO:0000313" key="2">
    <source>
        <dbReference type="EMBL" id="KMT59104.1"/>
    </source>
</evidence>
<dbReference type="Proteomes" id="UP000052258">
    <property type="component" value="Unassembled WGS sequence"/>
</dbReference>
<organism evidence="2 3">
    <name type="scientific">Listeria fleischmannii 1991</name>
    <dbReference type="NCBI Taxonomy" id="1430899"/>
    <lineage>
        <taxon>Bacteria</taxon>
        <taxon>Bacillati</taxon>
        <taxon>Bacillota</taxon>
        <taxon>Bacilli</taxon>
        <taxon>Bacillales</taxon>
        <taxon>Listeriaceae</taxon>
        <taxon>Listeria</taxon>
    </lineage>
</organism>
<dbReference type="Gene3D" id="3.30.559.10">
    <property type="entry name" value="Chloramphenicol acetyltransferase-like domain"/>
    <property type="match status" value="1"/>
</dbReference>
<accession>A0A0J8GDR7</accession>
<dbReference type="InterPro" id="IPR052058">
    <property type="entry name" value="Alcohol_O-acetyltransferase"/>
</dbReference>
<dbReference type="SUPFAM" id="SSF52777">
    <property type="entry name" value="CoA-dependent acyltransferases"/>
    <property type="match status" value="2"/>
</dbReference>
<proteinExistence type="predicted"/>